<evidence type="ECO:0000256" key="3">
    <source>
        <dbReference type="ARBA" id="ARBA00022448"/>
    </source>
</evidence>
<gene>
    <name evidence="16" type="ORF">NHX12_030528</name>
</gene>
<evidence type="ECO:0000256" key="1">
    <source>
        <dbReference type="ARBA" id="ARBA00004141"/>
    </source>
</evidence>
<keyword evidence="6" id="KW-0631">Potassium channel</keyword>
<proteinExistence type="inferred from homology"/>
<dbReference type="Proteomes" id="UP001148018">
    <property type="component" value="Unassembled WGS sequence"/>
</dbReference>
<reference evidence="16" key="1">
    <citation type="submission" date="2022-07" db="EMBL/GenBank/DDBJ databases">
        <title>Chromosome-level genome of Muraenolepis orangiensis.</title>
        <authorList>
            <person name="Kim J."/>
        </authorList>
    </citation>
    <scope>NUCLEOTIDE SEQUENCE</scope>
    <source>
        <strain evidence="16">KU_S4_2022</strain>
        <tissue evidence="16">Muscle</tissue>
    </source>
</reference>
<evidence type="ECO:0000256" key="11">
    <source>
        <dbReference type="ARBA" id="ARBA00023303"/>
    </source>
</evidence>
<keyword evidence="4" id="KW-0633">Potassium transport</keyword>
<keyword evidence="3 12" id="KW-0813">Transport</keyword>
<keyword evidence="7" id="KW-0630">Potassium</keyword>
<dbReference type="AlphaFoldDB" id="A0A9Q0EC92"/>
<evidence type="ECO:0000256" key="2">
    <source>
        <dbReference type="ARBA" id="ARBA00006666"/>
    </source>
</evidence>
<feature type="transmembrane region" description="Helical" evidence="14">
    <location>
        <begin position="189"/>
        <end position="208"/>
    </location>
</feature>
<feature type="transmembrane region" description="Helical" evidence="14">
    <location>
        <begin position="154"/>
        <end position="177"/>
    </location>
</feature>
<keyword evidence="8 14" id="KW-1133">Transmembrane helix</keyword>
<dbReference type="PANTHER" id="PTHR11003:SF18">
    <property type="entry name" value="POTASSIUM CHANNEL SUBFAMILY K MEMBER 15"/>
    <property type="match status" value="1"/>
</dbReference>
<feature type="transmembrane region" description="Helical" evidence="14">
    <location>
        <begin position="111"/>
        <end position="129"/>
    </location>
</feature>
<feature type="transmembrane region" description="Helical" evidence="14">
    <location>
        <begin position="6"/>
        <end position="29"/>
    </location>
</feature>
<keyword evidence="9 12" id="KW-0406">Ion transport</keyword>
<dbReference type="PRINTS" id="PR01095">
    <property type="entry name" value="TASKCHANNEL"/>
</dbReference>
<dbReference type="SUPFAM" id="SSF81324">
    <property type="entry name" value="Voltage-gated potassium channels"/>
    <property type="match status" value="2"/>
</dbReference>
<protein>
    <recommendedName>
        <fullName evidence="15">Potassium channel domain-containing protein</fullName>
    </recommendedName>
</protein>
<feature type="transmembrane region" description="Helical" evidence="14">
    <location>
        <begin position="220"/>
        <end position="247"/>
    </location>
</feature>
<dbReference type="GO" id="GO:0015271">
    <property type="term" value="F:outward rectifier potassium channel activity"/>
    <property type="evidence" value="ECO:0007669"/>
    <property type="project" value="TreeGrafter"/>
</dbReference>
<evidence type="ECO:0000313" key="17">
    <source>
        <dbReference type="Proteomes" id="UP001148018"/>
    </source>
</evidence>
<evidence type="ECO:0000256" key="13">
    <source>
        <dbReference type="SAM" id="MobiDB-lite"/>
    </source>
</evidence>
<dbReference type="InterPro" id="IPR003092">
    <property type="entry name" value="2pore_dom_K_chnl_TASK"/>
</dbReference>
<dbReference type="Gene3D" id="1.10.287.70">
    <property type="match status" value="1"/>
</dbReference>
<evidence type="ECO:0000256" key="7">
    <source>
        <dbReference type="ARBA" id="ARBA00022958"/>
    </source>
</evidence>
<evidence type="ECO:0000256" key="9">
    <source>
        <dbReference type="ARBA" id="ARBA00023065"/>
    </source>
</evidence>
<organism evidence="16 17">
    <name type="scientific">Muraenolepis orangiensis</name>
    <name type="common">Patagonian moray cod</name>
    <dbReference type="NCBI Taxonomy" id="630683"/>
    <lineage>
        <taxon>Eukaryota</taxon>
        <taxon>Metazoa</taxon>
        <taxon>Chordata</taxon>
        <taxon>Craniata</taxon>
        <taxon>Vertebrata</taxon>
        <taxon>Euteleostomi</taxon>
        <taxon>Actinopterygii</taxon>
        <taxon>Neopterygii</taxon>
        <taxon>Teleostei</taxon>
        <taxon>Neoteleostei</taxon>
        <taxon>Acanthomorphata</taxon>
        <taxon>Zeiogadaria</taxon>
        <taxon>Gadariae</taxon>
        <taxon>Gadiformes</taxon>
        <taxon>Muraenolepidoidei</taxon>
        <taxon>Muraenolepididae</taxon>
        <taxon>Muraenolepis</taxon>
    </lineage>
</organism>
<comment type="caution">
    <text evidence="16">The sequence shown here is derived from an EMBL/GenBank/DDBJ whole genome shotgun (WGS) entry which is preliminary data.</text>
</comment>
<comment type="subcellular location">
    <subcellularLocation>
        <location evidence="1">Membrane</location>
        <topology evidence="1">Multi-pass membrane protein</topology>
    </subcellularLocation>
</comment>
<dbReference type="Pfam" id="PF07885">
    <property type="entry name" value="Ion_trans_2"/>
    <property type="match status" value="2"/>
</dbReference>
<evidence type="ECO:0000256" key="5">
    <source>
        <dbReference type="ARBA" id="ARBA00022692"/>
    </source>
</evidence>
<dbReference type="GO" id="GO:0005886">
    <property type="term" value="C:plasma membrane"/>
    <property type="evidence" value="ECO:0007669"/>
    <property type="project" value="TreeGrafter"/>
</dbReference>
<evidence type="ECO:0000256" key="14">
    <source>
        <dbReference type="SAM" id="Phobius"/>
    </source>
</evidence>
<dbReference type="PANTHER" id="PTHR11003">
    <property type="entry name" value="POTASSIUM CHANNEL, SUBFAMILY K"/>
    <property type="match status" value="1"/>
</dbReference>
<dbReference type="GO" id="GO:0030322">
    <property type="term" value="P:stabilization of membrane potential"/>
    <property type="evidence" value="ECO:0007669"/>
    <property type="project" value="TreeGrafter"/>
</dbReference>
<feature type="domain" description="Potassium channel" evidence="15">
    <location>
        <begin position="76"/>
        <end position="132"/>
    </location>
</feature>
<evidence type="ECO:0000256" key="6">
    <source>
        <dbReference type="ARBA" id="ARBA00022826"/>
    </source>
</evidence>
<dbReference type="OrthoDB" id="297496at2759"/>
<feature type="domain" description="Potassium channel" evidence="15">
    <location>
        <begin position="169"/>
        <end position="243"/>
    </location>
</feature>
<evidence type="ECO:0000259" key="15">
    <source>
        <dbReference type="Pfam" id="PF07885"/>
    </source>
</evidence>
<keyword evidence="11 12" id="KW-0407">Ion channel</keyword>
<accession>A0A9Q0EC92</accession>
<keyword evidence="10 14" id="KW-0472">Membrane</keyword>
<feature type="transmembrane region" description="Helical" evidence="14">
    <location>
        <begin position="80"/>
        <end position="99"/>
    </location>
</feature>
<evidence type="ECO:0000256" key="12">
    <source>
        <dbReference type="RuleBase" id="RU003857"/>
    </source>
</evidence>
<evidence type="ECO:0000256" key="8">
    <source>
        <dbReference type="ARBA" id="ARBA00022989"/>
    </source>
</evidence>
<comment type="similarity">
    <text evidence="2 12">Belongs to the two pore domain potassium channel (TC 1.A.1.8) family.</text>
</comment>
<dbReference type="InterPro" id="IPR003280">
    <property type="entry name" value="2pore_dom_K_chnl"/>
</dbReference>
<sequence>MKRHSARSLILILSTLSYLFVGAAVFDALESERESARRSVVEQRMEEIRDKYELTDRDFKRIERVVVQSEPHRAGRQWKFAGSFYFALTVLTTIGYGHTVPRTDGGKVFCMAYATLGIPLTLVTFQSLGERMNTLVRLLLRHAQRRAGLREARVSPGSTVLAGLLFCGGTLCAGAAAFSRLEGWTFFHAFYYCFVTLTTVGLGDLVALQKGDALRRRTPYAAFCFAYILAGLTVVGAVLNLVVLRFLAAGVSGPRAGEGREGRPDEGSLRPEDGADDAVVAAAVEEDEEEDEDEDELSGSRGNLLPLPMEAGSGRADLLLLLPSSPEEEEPSDTVVKTSAAATSDGSGAGGGGLCPLLSCVRCCPTDTEPRPALSHCGPFGFHNNPIFYHSVSYRVEQMASSLPPGSREGGGGGEVVVVVVEGVGVSTWAAAVSPPGESLSSSWVSGEPLGLVLCETSHHMSLKALQDGSYSCDT</sequence>
<dbReference type="GO" id="GO:0022841">
    <property type="term" value="F:potassium ion leak channel activity"/>
    <property type="evidence" value="ECO:0007669"/>
    <property type="project" value="TreeGrafter"/>
</dbReference>
<keyword evidence="5 12" id="KW-0812">Transmembrane</keyword>
<feature type="region of interest" description="Disordered" evidence="13">
    <location>
        <begin position="253"/>
        <end position="306"/>
    </location>
</feature>
<feature type="region of interest" description="Disordered" evidence="13">
    <location>
        <begin position="326"/>
        <end position="348"/>
    </location>
</feature>
<dbReference type="InterPro" id="IPR013099">
    <property type="entry name" value="K_chnl_dom"/>
</dbReference>
<keyword evidence="17" id="KW-1185">Reference proteome</keyword>
<dbReference type="FunFam" id="1.10.287.70:FF:000057">
    <property type="entry name" value="Potassium channel subfamily K member"/>
    <property type="match status" value="1"/>
</dbReference>
<evidence type="ECO:0000256" key="10">
    <source>
        <dbReference type="ARBA" id="ARBA00023136"/>
    </source>
</evidence>
<feature type="compositionally biased region" description="Acidic residues" evidence="13">
    <location>
        <begin position="284"/>
        <end position="297"/>
    </location>
</feature>
<evidence type="ECO:0000313" key="16">
    <source>
        <dbReference type="EMBL" id="KAJ3602780.1"/>
    </source>
</evidence>
<evidence type="ECO:0000256" key="4">
    <source>
        <dbReference type="ARBA" id="ARBA00022538"/>
    </source>
</evidence>
<feature type="compositionally biased region" description="Basic and acidic residues" evidence="13">
    <location>
        <begin position="257"/>
        <end position="273"/>
    </location>
</feature>
<dbReference type="EMBL" id="JANIIK010000046">
    <property type="protein sequence ID" value="KAJ3602780.1"/>
    <property type="molecule type" value="Genomic_DNA"/>
</dbReference>
<dbReference type="PRINTS" id="PR01333">
    <property type="entry name" value="2POREKCHANEL"/>
</dbReference>
<name>A0A9Q0EC92_9TELE</name>